<keyword evidence="4" id="KW-1185">Reference proteome</keyword>
<proteinExistence type="predicted"/>
<evidence type="ECO:0000313" key="3">
    <source>
        <dbReference type="EMBL" id="SPO63847.1"/>
    </source>
</evidence>
<dbReference type="EC" id="3.1.1.3" evidence="3"/>
<dbReference type="Gene3D" id="3.40.50.1820">
    <property type="entry name" value="alpha/beta hydrolase"/>
    <property type="match status" value="1"/>
</dbReference>
<keyword evidence="1" id="KW-0812">Transmembrane</keyword>
<dbReference type="EMBL" id="OPYN01000224">
    <property type="protein sequence ID" value="SPO63847.1"/>
    <property type="molecule type" value="Genomic_DNA"/>
</dbReference>
<dbReference type="GO" id="GO:0004806">
    <property type="term" value="F:triacylglycerol lipase activity"/>
    <property type="evidence" value="ECO:0007669"/>
    <property type="project" value="UniProtKB-EC"/>
</dbReference>
<gene>
    <name evidence="3" type="ORF">JV551A3_V1_2240080</name>
</gene>
<protein>
    <submittedName>
        <fullName evidence="3">Lipase</fullName>
        <ecNumber evidence="3">3.1.1.3</ecNumber>
    </submittedName>
</protein>
<dbReference type="Pfam" id="PF00561">
    <property type="entry name" value="Abhydrolase_1"/>
    <property type="match status" value="1"/>
</dbReference>
<dbReference type="SMR" id="A0AAQ1SW99"/>
<feature type="domain" description="AB hydrolase-1" evidence="2">
    <location>
        <begin position="28"/>
        <end position="139"/>
    </location>
</feature>
<keyword evidence="1" id="KW-1133">Transmembrane helix</keyword>
<evidence type="ECO:0000259" key="2">
    <source>
        <dbReference type="Pfam" id="PF00561"/>
    </source>
</evidence>
<name>A0AAQ1SW99_9PSED</name>
<dbReference type="InterPro" id="IPR029058">
    <property type="entry name" value="AB_hydrolase_fold"/>
</dbReference>
<sequence length="315" mass="34094">MVIKAAVVLADRPRKGAGAMQQELATRYPLVLVPGMLGFVRVVLYPYWFGIVPALRKGGAQVFPVQVSPLHSSEVRGEQLLAIIEDICQRTGAQRVNLIGHSQGALSARYAAARRPGRVASVTSVAGPNHGSELADYLERTAPGDSPQGRILKAVLHGLAVLLVWLETGWRRYPLPVDVHASHQSLTSAGVALFNQAYPQGLPNSWGGEGAYEVDGVRYYSWSGTLQPGLTDQRRNRFDGSSHFCRLFARSFVKEKGHCDGMVGRFSSHLGQVIGDDYPLDHLDIVNQSLGAVGKGAEPVRLFTEHAARLKAAGL</sequence>
<feature type="transmembrane region" description="Helical" evidence="1">
    <location>
        <begin position="30"/>
        <end position="48"/>
    </location>
</feature>
<organism evidence="3 4">
    <name type="scientific">Pseudomonas inefficax</name>
    <dbReference type="NCBI Taxonomy" id="2078786"/>
    <lineage>
        <taxon>Bacteria</taxon>
        <taxon>Pseudomonadati</taxon>
        <taxon>Pseudomonadota</taxon>
        <taxon>Gammaproteobacteria</taxon>
        <taxon>Pseudomonadales</taxon>
        <taxon>Pseudomonadaceae</taxon>
        <taxon>Pseudomonas</taxon>
    </lineage>
</organism>
<evidence type="ECO:0000313" key="4">
    <source>
        <dbReference type="Proteomes" id="UP000294335"/>
    </source>
</evidence>
<keyword evidence="3" id="KW-0378">Hydrolase</keyword>
<dbReference type="AlphaFoldDB" id="A0AAQ1SW99"/>
<comment type="caution">
    <text evidence="3">The sequence shown here is derived from an EMBL/GenBank/DDBJ whole genome shotgun (WGS) entry which is preliminary data.</text>
</comment>
<dbReference type="SUPFAM" id="SSF53474">
    <property type="entry name" value="alpha/beta-Hydrolases"/>
    <property type="match status" value="1"/>
</dbReference>
<evidence type="ECO:0000256" key="1">
    <source>
        <dbReference type="SAM" id="Phobius"/>
    </source>
</evidence>
<keyword evidence="1" id="KW-0472">Membrane</keyword>
<dbReference type="Proteomes" id="UP000294335">
    <property type="component" value="Unassembled WGS sequence"/>
</dbReference>
<reference evidence="3 4" key="1">
    <citation type="submission" date="2018-02" db="EMBL/GenBank/DDBJ databases">
        <authorList>
            <person name="Dubost A."/>
        </authorList>
    </citation>
    <scope>NUCLEOTIDE SEQUENCE [LARGE SCALE GENOMIC DNA]</scope>
    <source>
        <strain evidence="4">JV551A3</strain>
    </source>
</reference>
<accession>A0AAQ1SW99</accession>
<dbReference type="InterPro" id="IPR000073">
    <property type="entry name" value="AB_hydrolase_1"/>
</dbReference>